<dbReference type="GO" id="GO:0051225">
    <property type="term" value="P:spindle assembly"/>
    <property type="evidence" value="ECO:0007669"/>
    <property type="project" value="TreeGrafter"/>
</dbReference>
<dbReference type="InterPro" id="IPR041470">
    <property type="entry name" value="GCP_N"/>
</dbReference>
<dbReference type="InterPro" id="IPR007259">
    <property type="entry name" value="GCP"/>
</dbReference>
<dbReference type="GO" id="GO:0051011">
    <property type="term" value="F:microtubule minus-end binding"/>
    <property type="evidence" value="ECO:0007669"/>
    <property type="project" value="TreeGrafter"/>
</dbReference>
<dbReference type="GO" id="GO:0031122">
    <property type="term" value="P:cytoplasmic microtubule organization"/>
    <property type="evidence" value="ECO:0007669"/>
    <property type="project" value="TreeGrafter"/>
</dbReference>
<dbReference type="GO" id="GO:0005874">
    <property type="term" value="C:microtubule"/>
    <property type="evidence" value="ECO:0007669"/>
    <property type="project" value="UniProtKB-KW"/>
</dbReference>
<dbReference type="Pfam" id="PF04130">
    <property type="entry name" value="GCP_C_terminal"/>
    <property type="match status" value="1"/>
</dbReference>
<dbReference type="GO" id="GO:0043015">
    <property type="term" value="F:gamma-tubulin binding"/>
    <property type="evidence" value="ECO:0007669"/>
    <property type="project" value="InterPro"/>
</dbReference>
<keyword evidence="5 6" id="KW-0206">Cytoskeleton</keyword>
<dbReference type="PANTHER" id="PTHR19302:SF27">
    <property type="entry name" value="GAMMA-TUBULIN COMPLEX COMPONENT 4"/>
    <property type="match status" value="1"/>
</dbReference>
<protein>
    <recommendedName>
        <fullName evidence="6">Gamma-tubulin complex component</fullName>
    </recommendedName>
</protein>
<feature type="domain" description="Gamma tubulin complex component protein N-terminal" evidence="8">
    <location>
        <begin position="2"/>
        <end position="357"/>
    </location>
</feature>
<dbReference type="AlphaFoldDB" id="A0A4E0S1W5"/>
<evidence type="ECO:0000256" key="5">
    <source>
        <dbReference type="ARBA" id="ARBA00023212"/>
    </source>
</evidence>
<dbReference type="GO" id="GO:0000930">
    <property type="term" value="C:gamma-tubulin complex"/>
    <property type="evidence" value="ECO:0007669"/>
    <property type="project" value="TreeGrafter"/>
</dbReference>
<dbReference type="Pfam" id="PF17681">
    <property type="entry name" value="GCP_N_terminal"/>
    <property type="match status" value="1"/>
</dbReference>
<evidence type="ECO:0000256" key="4">
    <source>
        <dbReference type="ARBA" id="ARBA00022701"/>
    </source>
</evidence>
<dbReference type="PANTHER" id="PTHR19302">
    <property type="entry name" value="GAMMA TUBULIN COMPLEX PROTEIN"/>
    <property type="match status" value="1"/>
</dbReference>
<dbReference type="GO" id="GO:0051321">
    <property type="term" value="P:meiotic cell cycle"/>
    <property type="evidence" value="ECO:0007669"/>
    <property type="project" value="TreeGrafter"/>
</dbReference>
<evidence type="ECO:0000256" key="2">
    <source>
        <dbReference type="ARBA" id="ARBA00010337"/>
    </source>
</evidence>
<feature type="domain" description="Gamma tubulin complex component C-terminal" evidence="7">
    <location>
        <begin position="360"/>
        <end position="726"/>
    </location>
</feature>
<keyword evidence="10" id="KW-1185">Reference proteome</keyword>
<keyword evidence="4 6" id="KW-0493">Microtubule</keyword>
<evidence type="ECO:0000313" key="10">
    <source>
        <dbReference type="Proteomes" id="UP000230066"/>
    </source>
</evidence>
<evidence type="ECO:0000259" key="7">
    <source>
        <dbReference type="Pfam" id="PF04130"/>
    </source>
</evidence>
<comment type="similarity">
    <text evidence="2 6">Belongs to the TUBGCP family.</text>
</comment>
<proteinExistence type="inferred from homology"/>
<evidence type="ECO:0000256" key="1">
    <source>
        <dbReference type="ARBA" id="ARBA00004267"/>
    </source>
</evidence>
<evidence type="ECO:0000313" key="9">
    <source>
        <dbReference type="EMBL" id="THD25180.1"/>
    </source>
</evidence>
<dbReference type="GO" id="GO:0000922">
    <property type="term" value="C:spindle pole"/>
    <property type="evidence" value="ECO:0007669"/>
    <property type="project" value="InterPro"/>
</dbReference>
<comment type="subcellular location">
    <subcellularLocation>
        <location evidence="1 6">Cytoplasm</location>
        <location evidence="1 6">Cytoskeleton</location>
        <location evidence="1 6">Microtubule organizing center</location>
    </subcellularLocation>
</comment>
<dbReference type="EMBL" id="JXXN02001253">
    <property type="protein sequence ID" value="THD25180.1"/>
    <property type="molecule type" value="Genomic_DNA"/>
</dbReference>
<keyword evidence="3 6" id="KW-0963">Cytoplasm</keyword>
<dbReference type="Proteomes" id="UP000230066">
    <property type="component" value="Unassembled WGS sequence"/>
</dbReference>
<dbReference type="GO" id="GO:0007020">
    <property type="term" value="P:microtubule nucleation"/>
    <property type="evidence" value="ECO:0007669"/>
    <property type="project" value="InterPro"/>
</dbReference>
<evidence type="ECO:0000256" key="6">
    <source>
        <dbReference type="RuleBase" id="RU363050"/>
    </source>
</evidence>
<comment type="caution">
    <text evidence="9">The sequence shown here is derived from an EMBL/GenBank/DDBJ whole genome shotgun (WGS) entry which is preliminary data.</text>
</comment>
<dbReference type="GO" id="GO:0000278">
    <property type="term" value="P:mitotic cell cycle"/>
    <property type="evidence" value="ECO:0007669"/>
    <property type="project" value="TreeGrafter"/>
</dbReference>
<dbReference type="InterPro" id="IPR040457">
    <property type="entry name" value="GCP_C"/>
</dbReference>
<reference evidence="9" key="1">
    <citation type="submission" date="2019-03" db="EMBL/GenBank/DDBJ databases">
        <title>Improved annotation for the trematode Fasciola hepatica.</title>
        <authorList>
            <person name="Choi Y.-J."/>
            <person name="Martin J."/>
            <person name="Mitreva M."/>
        </authorList>
    </citation>
    <scope>NUCLEOTIDE SEQUENCE [LARGE SCALE GENOMIC DNA]</scope>
</reference>
<dbReference type="Gene3D" id="1.20.120.1900">
    <property type="entry name" value="Gamma-tubulin complex, C-terminal domain"/>
    <property type="match status" value="1"/>
</dbReference>
<dbReference type="InterPro" id="IPR042241">
    <property type="entry name" value="GCP_C_sf"/>
</dbReference>
<gene>
    <name evidence="9" type="ORF">D915_003970</name>
</gene>
<evidence type="ECO:0000256" key="3">
    <source>
        <dbReference type="ARBA" id="ARBA00022490"/>
    </source>
</evidence>
<organism evidence="9 10">
    <name type="scientific">Fasciola hepatica</name>
    <name type="common">Liver fluke</name>
    <dbReference type="NCBI Taxonomy" id="6192"/>
    <lineage>
        <taxon>Eukaryota</taxon>
        <taxon>Metazoa</taxon>
        <taxon>Spiralia</taxon>
        <taxon>Lophotrochozoa</taxon>
        <taxon>Platyhelminthes</taxon>
        <taxon>Trematoda</taxon>
        <taxon>Digenea</taxon>
        <taxon>Plagiorchiida</taxon>
        <taxon>Echinostomata</taxon>
        <taxon>Echinostomatoidea</taxon>
        <taxon>Fasciolidae</taxon>
        <taxon>Fasciola</taxon>
    </lineage>
</organism>
<sequence length="737" mass="82163">MLQELLLALYGFPGAIFVESVDQNGEDLESVLTPASEYLPSISNGELALCADLLKLGSCYNVLEKFIRRYAGPSNSLYMAAIGFGFDDALKAYRNVLCALESEYLADASLDVSHASYRLHKYKILLPILADLAKKIDRIYKEACSKCDPLGCRLLDVLLSSAPPGLPGPRSVVRKLMARGMLVFHRQITSWLLYGVLHDPHNEFFVERVNDASHSPDQLNLSRFDESVHLPTDKNGFSDFDQQPKDAVFSLSVNRIPSFLPTAFAQQVLFVGEAVYHTSRRSIGIRNHEALLTNLEATFSDRFKQLTEALHSTLDVDNTAIETSSVQCLIDVGPLQQAVSDVRSFVSRHVWHDLVEKHNLLAYLRSVKDVALLGRGELFLAFLDQLSTVNPSSNSARTDTSMFLTSWPSVEGLLDRPAPSKSMDGNELHAVEYDVACAFLAAARAVSLDDDELDSRFRFYLSLQSDVSDNSDHISTNPVLWDCLHLEILVPPVFDLVFSKNVCRGYDRLFRYLAAIRRAQVSLQQFWADQTALWRHNCARKQFGPRASAAVAAGEIAPAQSIIDCRLLIRNHMAFIVENLQYYLQVDVIDSQFCHLMDRIQSDQEADLVQVVHEAFVASLQAQSLLFHPTARSCIVNLLSVCQQFVHVASHSPDSVSERENRLISDFQQLSAALFHCLVSSRLTGARPGVGLDVAAPMGRRIDQLAGRPTADLGQLLLRLDFNQFYSRSHGTIDVIT</sequence>
<evidence type="ECO:0000259" key="8">
    <source>
        <dbReference type="Pfam" id="PF17681"/>
    </source>
</evidence>
<accession>A0A4E0S1W5</accession>
<name>A0A4E0S1W5_FASHE</name>